<feature type="compositionally biased region" description="Low complexity" evidence="1">
    <location>
        <begin position="149"/>
        <end position="178"/>
    </location>
</feature>
<dbReference type="AlphaFoldDB" id="A0A9P1DWM1"/>
<feature type="region of interest" description="Disordered" evidence="1">
    <location>
        <begin position="459"/>
        <end position="486"/>
    </location>
</feature>
<feature type="compositionally biased region" description="Basic residues" evidence="1">
    <location>
        <begin position="54"/>
        <end position="63"/>
    </location>
</feature>
<feature type="compositionally biased region" description="Basic and acidic residues" evidence="1">
    <location>
        <begin position="32"/>
        <end position="47"/>
    </location>
</feature>
<evidence type="ECO:0000256" key="2">
    <source>
        <dbReference type="SAM" id="Phobius"/>
    </source>
</evidence>
<evidence type="ECO:0000313" key="5">
    <source>
        <dbReference type="Proteomes" id="UP001152797"/>
    </source>
</evidence>
<keyword evidence="2" id="KW-0472">Membrane</keyword>
<keyword evidence="2" id="KW-1133">Transmembrane helix</keyword>
<feature type="compositionally biased region" description="Acidic residues" evidence="1">
    <location>
        <begin position="203"/>
        <end position="231"/>
    </location>
</feature>
<feature type="region of interest" description="Disordered" evidence="1">
    <location>
        <begin position="143"/>
        <end position="264"/>
    </location>
</feature>
<feature type="compositionally biased region" description="Polar residues" evidence="1">
    <location>
        <begin position="232"/>
        <end position="241"/>
    </location>
</feature>
<dbReference type="EMBL" id="CAMXCT020006622">
    <property type="protein sequence ID" value="CAL1170539.1"/>
    <property type="molecule type" value="Genomic_DNA"/>
</dbReference>
<dbReference type="EMBL" id="CAMXCT010006622">
    <property type="protein sequence ID" value="CAI4017164.1"/>
    <property type="molecule type" value="Genomic_DNA"/>
</dbReference>
<dbReference type="OrthoDB" id="417446at2759"/>
<organism evidence="3">
    <name type="scientific">Cladocopium goreaui</name>
    <dbReference type="NCBI Taxonomy" id="2562237"/>
    <lineage>
        <taxon>Eukaryota</taxon>
        <taxon>Sar</taxon>
        <taxon>Alveolata</taxon>
        <taxon>Dinophyceae</taxon>
        <taxon>Suessiales</taxon>
        <taxon>Symbiodiniaceae</taxon>
        <taxon>Cladocopium</taxon>
    </lineage>
</organism>
<reference evidence="4" key="2">
    <citation type="submission" date="2024-04" db="EMBL/GenBank/DDBJ databases">
        <authorList>
            <person name="Chen Y."/>
            <person name="Shah S."/>
            <person name="Dougan E. K."/>
            <person name="Thang M."/>
            <person name="Chan C."/>
        </authorList>
    </citation>
    <scope>NUCLEOTIDE SEQUENCE [LARGE SCALE GENOMIC DNA]</scope>
</reference>
<comment type="caution">
    <text evidence="3">The sequence shown here is derived from an EMBL/GenBank/DDBJ whole genome shotgun (WGS) entry which is preliminary data.</text>
</comment>
<reference evidence="3" key="1">
    <citation type="submission" date="2022-10" db="EMBL/GenBank/DDBJ databases">
        <authorList>
            <person name="Chen Y."/>
            <person name="Dougan E. K."/>
            <person name="Chan C."/>
            <person name="Rhodes N."/>
            <person name="Thang M."/>
        </authorList>
    </citation>
    <scope>NUCLEOTIDE SEQUENCE</scope>
</reference>
<feature type="compositionally biased region" description="Basic and acidic residues" evidence="1">
    <location>
        <begin position="245"/>
        <end position="261"/>
    </location>
</feature>
<dbReference type="EMBL" id="CAMXCT030006622">
    <property type="protein sequence ID" value="CAL4804476.1"/>
    <property type="molecule type" value="Genomic_DNA"/>
</dbReference>
<evidence type="ECO:0000313" key="4">
    <source>
        <dbReference type="EMBL" id="CAL1170539.1"/>
    </source>
</evidence>
<sequence length="776" mass="85824">MAKKAAKEAQVPSKRVNGKSPPEATSKKGKSKTSEKKEKKEKVKNTKVETASTHKVKKDKVKTKPVVEKASNPKTGGTSSKTKQPEANVKGTSTKRPPALRKPDAKDVKVTKRDLTEELEKACTGDKKKPAAVLKTKLEELKRLEEEASSSSEGGSDSTGSMTEHLAALLNKPKAAKPVTNQEESSDADSDDEGGDHDASDNGSDDGSNDEDSDEPSGDDDGEDESSEEDGQPSQPVTPMATQGNDKDKDNKDTQDKDNKDTQSLAIVAQNTEKSTALVRNSTTNKKEWDCFIRATQNRKAFPADLAPYLVKSKTDLFGAWLDANRSWDKCRMIMERTRKSSNESLSGWIAVKGSQLVKDYGEEKARVLMDRRTKDGLYYDSEDFPDDHLERMYYMRKAREVTKKELTEDQTRLSGEIELDDNMVKCLVGEDGAFQAGQLPNMQVSNPAGQKALLEGLTGEGVQQAPKKRRQQPNTEEKSEEVQPKTMIQKATDLMGAVLTESTTARKKSMSLGSVNYAGELCAQLLSHAETMEKHYKTLQTAVSANLDDDDFYQRCFKKVEKDRAWFVTAEAAADSILSGLKRANRKRNDEGNKRPRPLKRRKINEMVWSYSVEQLLDMVGRGRIDIACATDIARAVLQVNGIREATVTCSCLLPHEVIHALATCDAKMVKLGVSKIVAELCAWSLKHSASGVAPKVGFYGEQFPTKTWRSEISGKPLALGYRTLAFFQEFFNLLLWGLVSFVFYAMHVVRNSTTEGNLLLLEIRSEGPHGGPQF</sequence>
<keyword evidence="2" id="KW-0812">Transmembrane</keyword>
<feature type="transmembrane region" description="Helical" evidence="2">
    <location>
        <begin position="732"/>
        <end position="751"/>
    </location>
</feature>
<feature type="region of interest" description="Disordered" evidence="1">
    <location>
        <begin position="1"/>
        <end position="113"/>
    </location>
</feature>
<evidence type="ECO:0000313" key="3">
    <source>
        <dbReference type="EMBL" id="CAI4017164.1"/>
    </source>
</evidence>
<keyword evidence="5" id="KW-1185">Reference proteome</keyword>
<protein>
    <submittedName>
        <fullName evidence="3">Uncharacterized protein</fullName>
    </submittedName>
</protein>
<proteinExistence type="predicted"/>
<dbReference type="Proteomes" id="UP001152797">
    <property type="component" value="Unassembled WGS sequence"/>
</dbReference>
<gene>
    <name evidence="3" type="ORF">C1SCF055_LOCUS41831</name>
</gene>
<accession>A0A9P1DWM1</accession>
<name>A0A9P1DWM1_9DINO</name>
<evidence type="ECO:0000256" key="1">
    <source>
        <dbReference type="SAM" id="MobiDB-lite"/>
    </source>
</evidence>
<feature type="compositionally biased region" description="Polar residues" evidence="1">
    <location>
        <begin position="72"/>
        <end position="82"/>
    </location>
</feature>
<feature type="compositionally biased region" description="Acidic residues" evidence="1">
    <location>
        <begin position="184"/>
        <end position="195"/>
    </location>
</feature>
<feature type="compositionally biased region" description="Basic and acidic residues" evidence="1">
    <location>
        <begin position="101"/>
        <end position="113"/>
    </location>
</feature>